<evidence type="ECO:0000256" key="4">
    <source>
        <dbReference type="ARBA" id="ARBA00022833"/>
    </source>
</evidence>
<dbReference type="PANTHER" id="PTHR24379:SF121">
    <property type="entry name" value="C2H2-TYPE DOMAIN-CONTAINING PROTEIN"/>
    <property type="match status" value="1"/>
</dbReference>
<dbReference type="PROSITE" id="PS50157">
    <property type="entry name" value="ZINC_FINGER_C2H2_2"/>
    <property type="match status" value="2"/>
</dbReference>
<proteinExistence type="predicted"/>
<evidence type="ECO:0000259" key="6">
    <source>
        <dbReference type="PROSITE" id="PS50157"/>
    </source>
</evidence>
<dbReference type="EMBL" id="CP069114">
    <property type="protein sequence ID" value="QSS64090.1"/>
    <property type="molecule type" value="Genomic_DNA"/>
</dbReference>
<dbReference type="SUPFAM" id="SSF57667">
    <property type="entry name" value="beta-beta-alpha zinc fingers"/>
    <property type="match status" value="1"/>
</dbReference>
<dbReference type="InterPro" id="IPR036236">
    <property type="entry name" value="Znf_C2H2_sf"/>
</dbReference>
<dbReference type="VEuPathDB" id="FungiDB:I7I51_01152"/>
<sequence length="291" mass="33049">MGYGARKRKTARDPPCIIPFCYCSKQFCVACNWLGRTFYSCHYLPLPFLSFASQSSRIIESLQGNPTIFQFDPDPKDDFTEDITIDPQLLILSPSPEAETGVYYNSQISNELQNITQDDAYSLSGSSLDHSSSPLAGSIIEDFLLSTADKAQTASPVQEHDLSTSGQNPAHSLEANHSVKLSCSGCGKVFELPCHLRKHEKYHIKSWPCKVRNCTQPFSREGDLKRHLGEVHPESFPELAKIYQCPKADYQTRRLGNLKRHIETKHPNEPIPKNWRQVFLKRQWKLENCFA</sequence>
<feature type="domain" description="C2H2-type" evidence="6">
    <location>
        <begin position="207"/>
        <end position="237"/>
    </location>
</feature>
<evidence type="ECO:0000256" key="5">
    <source>
        <dbReference type="PROSITE-ProRule" id="PRU00042"/>
    </source>
</evidence>
<dbReference type="Gene3D" id="3.30.160.60">
    <property type="entry name" value="Classic Zinc Finger"/>
    <property type="match status" value="2"/>
</dbReference>
<dbReference type="Proteomes" id="UP000663671">
    <property type="component" value="Chromosome 1"/>
</dbReference>
<dbReference type="InterPro" id="IPR013087">
    <property type="entry name" value="Znf_C2H2_type"/>
</dbReference>
<dbReference type="PROSITE" id="PS00028">
    <property type="entry name" value="ZINC_FINGER_C2H2_1"/>
    <property type="match status" value="2"/>
</dbReference>
<dbReference type="GO" id="GO:0008270">
    <property type="term" value="F:zinc ion binding"/>
    <property type="evidence" value="ECO:0007669"/>
    <property type="project" value="UniProtKB-KW"/>
</dbReference>
<accession>A0A8A1MG16</accession>
<keyword evidence="1" id="KW-0479">Metal-binding</keyword>
<dbReference type="Pfam" id="PF13909">
    <property type="entry name" value="zf-H2C2_5"/>
    <property type="match status" value="1"/>
</dbReference>
<reference evidence="7" key="1">
    <citation type="submission" date="2021-01" db="EMBL/GenBank/DDBJ databases">
        <title>Chromosome-level genome assembly of a human fungal pathogen reveals clustering of transcriptionally co-regulated genes.</title>
        <authorList>
            <person name="Voorhies M."/>
            <person name="Cohen S."/>
            <person name="Shea T.P."/>
            <person name="Petrus S."/>
            <person name="Munoz J.F."/>
            <person name="Poplawski S."/>
            <person name="Goldman W.E."/>
            <person name="Michael T."/>
            <person name="Cuomo C.A."/>
            <person name="Sil A."/>
            <person name="Beyhan S."/>
        </authorList>
    </citation>
    <scope>NUCLEOTIDE SEQUENCE</scope>
    <source>
        <strain evidence="7">WU24</strain>
    </source>
</reference>
<evidence type="ECO:0000256" key="2">
    <source>
        <dbReference type="ARBA" id="ARBA00022737"/>
    </source>
</evidence>
<organism evidence="7 8">
    <name type="scientific">Ajellomyces capsulatus</name>
    <name type="common">Darling's disease fungus</name>
    <name type="synonym">Histoplasma capsulatum</name>
    <dbReference type="NCBI Taxonomy" id="5037"/>
    <lineage>
        <taxon>Eukaryota</taxon>
        <taxon>Fungi</taxon>
        <taxon>Dikarya</taxon>
        <taxon>Ascomycota</taxon>
        <taxon>Pezizomycotina</taxon>
        <taxon>Eurotiomycetes</taxon>
        <taxon>Eurotiomycetidae</taxon>
        <taxon>Onygenales</taxon>
        <taxon>Ajellomycetaceae</taxon>
        <taxon>Histoplasma</taxon>
    </lineage>
</organism>
<keyword evidence="2" id="KW-0677">Repeat</keyword>
<dbReference type="AlphaFoldDB" id="A0A8A1MG16"/>
<feature type="domain" description="C2H2-type" evidence="6">
    <location>
        <begin position="181"/>
        <end position="208"/>
    </location>
</feature>
<gene>
    <name evidence="7" type="ORF">I7I51_01152</name>
</gene>
<evidence type="ECO:0000313" key="8">
    <source>
        <dbReference type="Proteomes" id="UP000663671"/>
    </source>
</evidence>
<protein>
    <recommendedName>
        <fullName evidence="6">C2H2-type domain-containing protein</fullName>
    </recommendedName>
</protein>
<keyword evidence="3 5" id="KW-0863">Zinc-finger</keyword>
<evidence type="ECO:0000256" key="3">
    <source>
        <dbReference type="ARBA" id="ARBA00022771"/>
    </source>
</evidence>
<keyword evidence="4" id="KW-0862">Zinc</keyword>
<dbReference type="OrthoDB" id="4187378at2759"/>
<evidence type="ECO:0000313" key="7">
    <source>
        <dbReference type="EMBL" id="QSS64090.1"/>
    </source>
</evidence>
<dbReference type="SMART" id="SM00355">
    <property type="entry name" value="ZnF_C2H2"/>
    <property type="match status" value="3"/>
</dbReference>
<evidence type="ECO:0000256" key="1">
    <source>
        <dbReference type="ARBA" id="ARBA00022723"/>
    </source>
</evidence>
<name>A0A8A1MG16_AJECA</name>
<dbReference type="PANTHER" id="PTHR24379">
    <property type="entry name" value="KRAB AND ZINC FINGER DOMAIN-CONTAINING"/>
    <property type="match status" value="1"/>
</dbReference>